<keyword evidence="1" id="KW-0472">Membrane</keyword>
<dbReference type="GO" id="GO:0016020">
    <property type="term" value="C:membrane"/>
    <property type="evidence" value="ECO:0007669"/>
    <property type="project" value="TreeGrafter"/>
</dbReference>
<accession>A0A368F112</accession>
<sequence>LAIAIHHGFESRYLKWSPPAISFLVALLLVSSSALSYCLHIQDDLARGSGAGPVNYSNININDAAWNMTLMQYINAKEGNQSLNMATPYCERSKRFDEKDVPPGAFCETQNGTGLYSILVIGNSYAFNQGGEIYNAFKNLSRELSFFSFLGCEFLTVTNKDNCHFQNYNYSFIINALKPDILFVVTR</sequence>
<evidence type="ECO:0000256" key="1">
    <source>
        <dbReference type="SAM" id="Phobius"/>
    </source>
</evidence>
<comment type="caution">
    <text evidence="2">The sequence shown here is derived from an EMBL/GenBank/DDBJ whole genome shotgun (WGS) entry which is preliminary data.</text>
</comment>
<dbReference type="PANTHER" id="PTHR23028">
    <property type="entry name" value="ACETYLTRANSFERASE"/>
    <property type="match status" value="1"/>
</dbReference>
<dbReference type="OrthoDB" id="10495935at2759"/>
<organism evidence="2 3">
    <name type="scientific">Ancylostoma caninum</name>
    <name type="common">Dog hookworm</name>
    <dbReference type="NCBI Taxonomy" id="29170"/>
    <lineage>
        <taxon>Eukaryota</taxon>
        <taxon>Metazoa</taxon>
        <taxon>Ecdysozoa</taxon>
        <taxon>Nematoda</taxon>
        <taxon>Chromadorea</taxon>
        <taxon>Rhabditida</taxon>
        <taxon>Rhabditina</taxon>
        <taxon>Rhabditomorpha</taxon>
        <taxon>Strongyloidea</taxon>
        <taxon>Ancylostomatidae</taxon>
        <taxon>Ancylostomatinae</taxon>
        <taxon>Ancylostoma</taxon>
    </lineage>
</organism>
<evidence type="ECO:0008006" key="4">
    <source>
        <dbReference type="Google" id="ProtNLM"/>
    </source>
</evidence>
<proteinExistence type="predicted"/>
<keyword evidence="1" id="KW-1133">Transmembrane helix</keyword>
<dbReference type="GO" id="GO:0000271">
    <property type="term" value="P:polysaccharide biosynthetic process"/>
    <property type="evidence" value="ECO:0007669"/>
    <property type="project" value="TreeGrafter"/>
</dbReference>
<dbReference type="Proteomes" id="UP000252519">
    <property type="component" value="Unassembled WGS sequence"/>
</dbReference>
<gene>
    <name evidence="2" type="ORF">ANCCAN_28513</name>
</gene>
<dbReference type="InterPro" id="IPR050879">
    <property type="entry name" value="Acyltransferase_3"/>
</dbReference>
<keyword evidence="3" id="KW-1185">Reference proteome</keyword>
<protein>
    <recommendedName>
        <fullName evidence="4">SGNH domain-containing protein</fullName>
    </recommendedName>
</protein>
<name>A0A368F112_ANCCA</name>
<dbReference type="EMBL" id="JOJR01010488">
    <property type="protein sequence ID" value="RCN25772.1"/>
    <property type="molecule type" value="Genomic_DNA"/>
</dbReference>
<feature type="transmembrane region" description="Helical" evidence="1">
    <location>
        <begin position="20"/>
        <end position="39"/>
    </location>
</feature>
<evidence type="ECO:0000313" key="3">
    <source>
        <dbReference type="Proteomes" id="UP000252519"/>
    </source>
</evidence>
<dbReference type="PANTHER" id="PTHR23028:SF127">
    <property type="entry name" value="ACYL_TRANSF_3 DOMAIN-CONTAINING PROTEIN-RELATED"/>
    <property type="match status" value="1"/>
</dbReference>
<keyword evidence="1" id="KW-0812">Transmembrane</keyword>
<feature type="non-terminal residue" evidence="2">
    <location>
        <position position="1"/>
    </location>
</feature>
<reference evidence="2 3" key="1">
    <citation type="submission" date="2014-10" db="EMBL/GenBank/DDBJ databases">
        <title>Draft genome of the hookworm Ancylostoma caninum.</title>
        <authorList>
            <person name="Mitreva M."/>
        </authorList>
    </citation>
    <scope>NUCLEOTIDE SEQUENCE [LARGE SCALE GENOMIC DNA]</scope>
    <source>
        <strain evidence="2 3">Baltimore</strain>
    </source>
</reference>
<evidence type="ECO:0000313" key="2">
    <source>
        <dbReference type="EMBL" id="RCN25772.1"/>
    </source>
</evidence>
<dbReference type="AlphaFoldDB" id="A0A368F112"/>